<feature type="transmembrane region" description="Helical" evidence="6">
    <location>
        <begin position="226"/>
        <end position="244"/>
    </location>
</feature>
<comment type="caution">
    <text evidence="7">The sequence shown here is derived from an EMBL/GenBank/DDBJ whole genome shotgun (WGS) entry which is preliminary data.</text>
</comment>
<evidence type="ECO:0000256" key="3">
    <source>
        <dbReference type="ARBA" id="ARBA00022692"/>
    </source>
</evidence>
<feature type="transmembrane region" description="Helical" evidence="6">
    <location>
        <begin position="332"/>
        <end position="353"/>
    </location>
</feature>
<feature type="transmembrane region" description="Helical" evidence="6">
    <location>
        <begin position="273"/>
        <end position="297"/>
    </location>
</feature>
<proteinExistence type="predicted"/>
<evidence type="ECO:0000256" key="6">
    <source>
        <dbReference type="SAM" id="Phobius"/>
    </source>
</evidence>
<dbReference type="Pfam" id="PF03706">
    <property type="entry name" value="LPG_synthase_TM"/>
    <property type="match status" value="1"/>
</dbReference>
<protein>
    <submittedName>
        <fullName evidence="7">Uncharacterized membrane protein YbhN (UPF0104 family)</fullName>
    </submittedName>
</protein>
<feature type="transmembrane region" description="Helical" evidence="6">
    <location>
        <begin position="359"/>
        <end position="376"/>
    </location>
</feature>
<dbReference type="PANTHER" id="PTHR39087:SF2">
    <property type="entry name" value="UPF0104 MEMBRANE PROTEIN MJ1595"/>
    <property type="match status" value="1"/>
</dbReference>
<keyword evidence="3 6" id="KW-0812">Transmembrane</keyword>
<comment type="subcellular location">
    <subcellularLocation>
        <location evidence="1">Cell membrane</location>
        <topology evidence="1">Multi-pass membrane protein</topology>
    </subcellularLocation>
</comment>
<keyword evidence="5 6" id="KW-0472">Membrane</keyword>
<keyword evidence="2" id="KW-1003">Cell membrane</keyword>
<name>A0ABU0SKT0_9ACTN</name>
<evidence type="ECO:0000256" key="1">
    <source>
        <dbReference type="ARBA" id="ARBA00004651"/>
    </source>
</evidence>
<reference evidence="7 8" key="1">
    <citation type="submission" date="2023-07" db="EMBL/GenBank/DDBJ databases">
        <title>Comparative genomics of wheat-associated soil bacteria to identify genetic determinants of phenazine resistance.</title>
        <authorList>
            <person name="Mouncey N."/>
        </authorList>
    </citation>
    <scope>NUCLEOTIDE SEQUENCE [LARGE SCALE GENOMIC DNA]</scope>
    <source>
        <strain evidence="7 8">V2I4</strain>
    </source>
</reference>
<feature type="transmembrane region" description="Helical" evidence="6">
    <location>
        <begin position="112"/>
        <end position="134"/>
    </location>
</feature>
<organism evidence="7 8">
    <name type="scientific">Streptomyces umbrinus</name>
    <dbReference type="NCBI Taxonomy" id="67370"/>
    <lineage>
        <taxon>Bacteria</taxon>
        <taxon>Bacillati</taxon>
        <taxon>Actinomycetota</taxon>
        <taxon>Actinomycetes</taxon>
        <taxon>Kitasatosporales</taxon>
        <taxon>Streptomycetaceae</taxon>
        <taxon>Streptomyces</taxon>
        <taxon>Streptomyces phaeochromogenes group</taxon>
    </lineage>
</organism>
<keyword evidence="4 6" id="KW-1133">Transmembrane helix</keyword>
<evidence type="ECO:0000256" key="5">
    <source>
        <dbReference type="ARBA" id="ARBA00023136"/>
    </source>
</evidence>
<dbReference type="InterPro" id="IPR022791">
    <property type="entry name" value="L-PG_synthase/AglD"/>
</dbReference>
<dbReference type="PANTHER" id="PTHR39087">
    <property type="entry name" value="UPF0104 MEMBRANE PROTEIN MJ1595"/>
    <property type="match status" value="1"/>
</dbReference>
<feature type="transmembrane region" description="Helical" evidence="6">
    <location>
        <begin position="186"/>
        <end position="206"/>
    </location>
</feature>
<evidence type="ECO:0000256" key="4">
    <source>
        <dbReference type="ARBA" id="ARBA00022989"/>
    </source>
</evidence>
<keyword evidence="8" id="KW-1185">Reference proteome</keyword>
<evidence type="ECO:0000256" key="2">
    <source>
        <dbReference type="ARBA" id="ARBA00022475"/>
    </source>
</evidence>
<evidence type="ECO:0000313" key="8">
    <source>
        <dbReference type="Proteomes" id="UP001230328"/>
    </source>
</evidence>
<accession>A0ABU0SKT0</accession>
<feature type="transmembrane region" description="Helical" evidence="6">
    <location>
        <begin position="303"/>
        <end position="320"/>
    </location>
</feature>
<feature type="transmembrane region" description="Helical" evidence="6">
    <location>
        <begin position="73"/>
        <end position="92"/>
    </location>
</feature>
<sequence>MTLTEPTPLAGPTDPTGTAVLTGTKALAGPGDPMPCPACQPLSPCPQPHVGAVWKPSPDVTVERFPQGFARRLPVRQILCLVPLALVAVVAVQHRSVLAEGFGHLASAKWPWLLAAVAATCLTWVAAAVTRQGALVERLPKRRLLATQFAAGAANHLLPTGLGASAVNLRFMTVCGVPLARSSAALALYLLAESVARVGLLLALLIAFPDALRVGELLPDGAVGPLLLAVGAVVCVAVTVLLLARRVRTVVFTFLRTALGEARSVHLRPARALALWGGSLSFPMFQAAGLAAVGQALGLPVPPLHMALAYLAATVAVALVPTPGGIGSVEAALILALVAAGGPVAVATAVVLAYRIITVWLPLLPGALTLGALVRLKMI</sequence>
<gene>
    <name evidence="7" type="ORF">QF035_001733</name>
</gene>
<dbReference type="EMBL" id="JAUSZI010000002">
    <property type="protein sequence ID" value="MDQ1024151.1"/>
    <property type="molecule type" value="Genomic_DNA"/>
</dbReference>
<evidence type="ECO:0000313" key="7">
    <source>
        <dbReference type="EMBL" id="MDQ1024151.1"/>
    </source>
</evidence>
<dbReference type="Proteomes" id="UP001230328">
    <property type="component" value="Unassembled WGS sequence"/>
</dbReference>